<dbReference type="GO" id="GO:0015562">
    <property type="term" value="F:efflux transmembrane transporter activity"/>
    <property type="evidence" value="ECO:0007669"/>
    <property type="project" value="InterPro"/>
</dbReference>
<protein>
    <submittedName>
        <fullName evidence="3">TolC family protein</fullName>
    </submittedName>
</protein>
<dbReference type="PANTHER" id="PTHR30203:SF24">
    <property type="entry name" value="BLR4935 PROTEIN"/>
    <property type="match status" value="1"/>
</dbReference>
<dbReference type="PROSITE" id="PS51257">
    <property type="entry name" value="PROKAR_LIPOPROTEIN"/>
    <property type="match status" value="1"/>
</dbReference>
<dbReference type="InterPro" id="IPR010131">
    <property type="entry name" value="MdtP/NodT-like"/>
</dbReference>
<organism evidence="3 4">
    <name type="scientific">Methylovulum psychrotolerans</name>
    <dbReference type="NCBI Taxonomy" id="1704499"/>
    <lineage>
        <taxon>Bacteria</taxon>
        <taxon>Pseudomonadati</taxon>
        <taxon>Pseudomonadota</taxon>
        <taxon>Gammaproteobacteria</taxon>
        <taxon>Methylococcales</taxon>
        <taxon>Methylococcaceae</taxon>
        <taxon>Methylovulum</taxon>
    </lineage>
</organism>
<dbReference type="SUPFAM" id="SSF56954">
    <property type="entry name" value="Outer membrane efflux proteins (OEP)"/>
    <property type="match status" value="1"/>
</dbReference>
<proteinExistence type="inferred from homology"/>
<dbReference type="InterPro" id="IPR003423">
    <property type="entry name" value="OMP_efflux"/>
</dbReference>
<reference evidence="3 4" key="1">
    <citation type="submission" date="2017-11" db="EMBL/GenBank/DDBJ databases">
        <title>Draft Genome Sequence of Methylobacter psychrotolerans Sph1T, an Obligate Methanotroph from Low-Temperature Environments.</title>
        <authorList>
            <person name="Oshkin I.Y."/>
            <person name="Miroshnikov K."/>
            <person name="Belova S.E."/>
            <person name="Korzhenkov A."/>
            <person name="Toshchakov S.V."/>
            <person name="Dedysh S.N."/>
        </authorList>
    </citation>
    <scope>NUCLEOTIDE SEQUENCE [LARGE SCALE GENOMIC DNA]</scope>
    <source>
        <strain evidence="3 4">Sph1</strain>
    </source>
</reference>
<sequence length="455" mass="48779">MHPRQTLLFLTLLTGCAHFQDQPLDAQVSASGLEARSLNSGGLQAYFASLKLPKDGPWDLAKLTLAALFYHPDMALIRAQADMAGAAGQTAAQRPNPSVAITPTWISNIADAVPWIFVGALSIPIETAGKRGYRMDKSRHLSAAARLRIADTAWLVRSRLRLALLDVYASETAVQMLGQQQALQARVNGDLQAQQQAGELATSDVLAAQLALDQVRLGLSAAEKKRADSQAVLAAALGIPVSGLAGVKLDFTAFAQVSDMRQIAVKQLTAKALRERPDVLALLAEYAAAQAALQLEVANQYPNIQANPGYTWNTGENRWLMGLAALQLPVFNQNQGPIAEMAAKRQETAQRFEALQLRIIGEIDRAYAAAQAVQNRMAAAEQSLDNRKANVAAIQNLLTAGEVDAHALATAELEQSLAERSRLDVLVESQQAAAQLEAALRYPLGTGAFIKNTSP</sequence>
<keyword evidence="2" id="KW-0175">Coiled coil</keyword>
<dbReference type="Proteomes" id="UP000237423">
    <property type="component" value="Unassembled WGS sequence"/>
</dbReference>
<dbReference type="Pfam" id="PF02321">
    <property type="entry name" value="OEP"/>
    <property type="match status" value="1"/>
</dbReference>
<feature type="coiled-coil region" evidence="2">
    <location>
        <begin position="363"/>
        <end position="390"/>
    </location>
</feature>
<comment type="caution">
    <text evidence="3">The sequence shown here is derived from an EMBL/GenBank/DDBJ whole genome shotgun (WGS) entry which is preliminary data.</text>
</comment>
<accession>A0A2S5CQL6</accession>
<dbReference type="AlphaFoldDB" id="A0A2S5CQL6"/>
<evidence type="ECO:0000256" key="1">
    <source>
        <dbReference type="ARBA" id="ARBA00007613"/>
    </source>
</evidence>
<dbReference type="PANTHER" id="PTHR30203">
    <property type="entry name" value="OUTER MEMBRANE CATION EFFLUX PROTEIN"/>
    <property type="match status" value="1"/>
</dbReference>
<comment type="similarity">
    <text evidence="1">Belongs to the outer membrane factor (OMF) (TC 1.B.17) family.</text>
</comment>
<evidence type="ECO:0000313" key="3">
    <source>
        <dbReference type="EMBL" id="POZ53095.1"/>
    </source>
</evidence>
<dbReference type="Gene3D" id="1.20.1600.10">
    <property type="entry name" value="Outer membrane efflux proteins (OEP)"/>
    <property type="match status" value="1"/>
</dbReference>
<gene>
    <name evidence="3" type="ORF">AADEFJLK_00105</name>
</gene>
<dbReference type="EMBL" id="PGFZ01000001">
    <property type="protein sequence ID" value="POZ53095.1"/>
    <property type="molecule type" value="Genomic_DNA"/>
</dbReference>
<name>A0A2S5CQL6_9GAMM</name>
<dbReference type="RefSeq" id="WP_103972936.1">
    <property type="nucleotide sequence ID" value="NZ_PGFZ01000001.1"/>
</dbReference>
<evidence type="ECO:0000313" key="4">
    <source>
        <dbReference type="Proteomes" id="UP000237423"/>
    </source>
</evidence>
<evidence type="ECO:0000256" key="2">
    <source>
        <dbReference type="SAM" id="Coils"/>
    </source>
</evidence>